<keyword evidence="3" id="KW-1185">Reference proteome</keyword>
<proteinExistence type="predicted"/>
<dbReference type="Proteomes" id="UP000053558">
    <property type="component" value="Unassembled WGS sequence"/>
</dbReference>
<evidence type="ECO:0000259" key="1">
    <source>
        <dbReference type="Pfam" id="PF20231"/>
    </source>
</evidence>
<evidence type="ECO:0000313" key="2">
    <source>
        <dbReference type="EMBL" id="EIW74095.1"/>
    </source>
</evidence>
<sequence>NIAFMIGDLMYFFKLGQAISSGNFGCIKLFLGTFTECFASSGCSNYVSECLHLIQHLKKIWMPEFVFVVGIS</sequence>
<organism evidence="2 3">
    <name type="scientific">Coniophora puteana (strain RWD-64-598)</name>
    <name type="common">Brown rot fungus</name>
    <dbReference type="NCBI Taxonomy" id="741705"/>
    <lineage>
        <taxon>Eukaryota</taxon>
        <taxon>Fungi</taxon>
        <taxon>Dikarya</taxon>
        <taxon>Basidiomycota</taxon>
        <taxon>Agaricomycotina</taxon>
        <taxon>Agaricomycetes</taxon>
        <taxon>Agaricomycetidae</taxon>
        <taxon>Boletales</taxon>
        <taxon>Coniophorineae</taxon>
        <taxon>Coniophoraceae</taxon>
        <taxon>Coniophora</taxon>
    </lineage>
</organism>
<name>R7SE02_CONPW</name>
<dbReference type="Pfam" id="PF20231">
    <property type="entry name" value="DUF6589"/>
    <property type="match status" value="1"/>
</dbReference>
<gene>
    <name evidence="2" type="ORF">CONPUDRAFT_28400</name>
</gene>
<reference evidence="3" key="1">
    <citation type="journal article" date="2012" name="Science">
        <title>The Paleozoic origin of enzymatic lignin decomposition reconstructed from 31 fungal genomes.</title>
        <authorList>
            <person name="Floudas D."/>
            <person name="Binder M."/>
            <person name="Riley R."/>
            <person name="Barry K."/>
            <person name="Blanchette R.A."/>
            <person name="Henrissat B."/>
            <person name="Martinez A.T."/>
            <person name="Otillar R."/>
            <person name="Spatafora J.W."/>
            <person name="Yadav J.S."/>
            <person name="Aerts A."/>
            <person name="Benoit I."/>
            <person name="Boyd A."/>
            <person name="Carlson A."/>
            <person name="Copeland A."/>
            <person name="Coutinho P.M."/>
            <person name="de Vries R.P."/>
            <person name="Ferreira P."/>
            <person name="Findley K."/>
            <person name="Foster B."/>
            <person name="Gaskell J."/>
            <person name="Glotzer D."/>
            <person name="Gorecki P."/>
            <person name="Heitman J."/>
            <person name="Hesse C."/>
            <person name="Hori C."/>
            <person name="Igarashi K."/>
            <person name="Jurgens J.A."/>
            <person name="Kallen N."/>
            <person name="Kersten P."/>
            <person name="Kohler A."/>
            <person name="Kuees U."/>
            <person name="Kumar T.K.A."/>
            <person name="Kuo A."/>
            <person name="LaButti K."/>
            <person name="Larrondo L.F."/>
            <person name="Lindquist E."/>
            <person name="Ling A."/>
            <person name="Lombard V."/>
            <person name="Lucas S."/>
            <person name="Lundell T."/>
            <person name="Martin R."/>
            <person name="McLaughlin D.J."/>
            <person name="Morgenstern I."/>
            <person name="Morin E."/>
            <person name="Murat C."/>
            <person name="Nagy L.G."/>
            <person name="Nolan M."/>
            <person name="Ohm R.A."/>
            <person name="Patyshakuliyeva A."/>
            <person name="Rokas A."/>
            <person name="Ruiz-Duenas F.J."/>
            <person name="Sabat G."/>
            <person name="Salamov A."/>
            <person name="Samejima M."/>
            <person name="Schmutz J."/>
            <person name="Slot J.C."/>
            <person name="St John F."/>
            <person name="Stenlid J."/>
            <person name="Sun H."/>
            <person name="Sun S."/>
            <person name="Syed K."/>
            <person name="Tsang A."/>
            <person name="Wiebenga A."/>
            <person name="Young D."/>
            <person name="Pisabarro A."/>
            <person name="Eastwood D.C."/>
            <person name="Martin F."/>
            <person name="Cullen D."/>
            <person name="Grigoriev I.V."/>
            <person name="Hibbett D.S."/>
        </authorList>
    </citation>
    <scope>NUCLEOTIDE SEQUENCE [LARGE SCALE GENOMIC DNA]</scope>
    <source>
        <strain evidence="3">RWD-64-598 SS2</strain>
    </source>
</reference>
<dbReference type="AlphaFoldDB" id="R7SE02"/>
<feature type="non-terminal residue" evidence="2">
    <location>
        <position position="72"/>
    </location>
</feature>
<evidence type="ECO:0000313" key="3">
    <source>
        <dbReference type="Proteomes" id="UP000053558"/>
    </source>
</evidence>
<accession>R7SE02</accession>
<protein>
    <recommendedName>
        <fullName evidence="1">DUF6589 domain-containing protein</fullName>
    </recommendedName>
</protein>
<dbReference type="GeneID" id="19206642"/>
<dbReference type="OrthoDB" id="3040861at2759"/>
<dbReference type="InterPro" id="IPR046496">
    <property type="entry name" value="DUF6589"/>
</dbReference>
<feature type="non-terminal residue" evidence="2">
    <location>
        <position position="1"/>
    </location>
</feature>
<feature type="domain" description="DUF6589" evidence="1">
    <location>
        <begin position="2"/>
        <end position="65"/>
    </location>
</feature>
<dbReference type="EMBL" id="JH711594">
    <property type="protein sequence ID" value="EIW74095.1"/>
    <property type="molecule type" value="Genomic_DNA"/>
</dbReference>
<dbReference type="RefSeq" id="XP_007775664.1">
    <property type="nucleotide sequence ID" value="XM_007777474.1"/>
</dbReference>
<dbReference type="KEGG" id="cput:CONPUDRAFT_28400"/>